<evidence type="ECO:0000256" key="1">
    <source>
        <dbReference type="ARBA" id="ARBA00002022"/>
    </source>
</evidence>
<dbReference type="FunFam" id="3.10.620.10:FF:000001">
    <property type="entry name" value="Blast:Protein N-terminal glutamine amidohydrolase"/>
    <property type="match status" value="1"/>
</dbReference>
<dbReference type="GO" id="GO:0008418">
    <property type="term" value="F:protein-N-terminal asparagine amidohydrolase activity"/>
    <property type="evidence" value="ECO:0007669"/>
    <property type="project" value="UniProtKB-UniRule"/>
</dbReference>
<dbReference type="InterPro" id="IPR023128">
    <property type="entry name" value="Prot_N_Gln_amidohydro_ab_roll"/>
</dbReference>
<keyword evidence="6 8" id="KW-0378">Hydrolase</keyword>
<dbReference type="GO" id="GO:0005634">
    <property type="term" value="C:nucleus"/>
    <property type="evidence" value="ECO:0007669"/>
    <property type="project" value="TreeGrafter"/>
</dbReference>
<dbReference type="InterPro" id="IPR037132">
    <property type="entry name" value="N_Gln_amidohydro_ab_roll_sf"/>
</dbReference>
<evidence type="ECO:0000256" key="6">
    <source>
        <dbReference type="ARBA" id="ARBA00022801"/>
    </source>
</evidence>
<dbReference type="EMBL" id="JANPWB010000004">
    <property type="protein sequence ID" value="KAJ1193955.1"/>
    <property type="molecule type" value="Genomic_DNA"/>
</dbReference>
<dbReference type="Pfam" id="PF09764">
    <property type="entry name" value="Nt_Gln_amidase"/>
    <property type="match status" value="1"/>
</dbReference>
<keyword evidence="11" id="KW-1185">Reference proteome</keyword>
<protein>
    <recommendedName>
        <fullName evidence="5 8">Protein N-terminal glutamine amidohydrolase</fullName>
        <ecNumber evidence="4 8">3.5.1.122</ecNumber>
    </recommendedName>
    <alternativeName>
        <fullName evidence="8">Protein NH2-terminal glutamine deamidase</fullName>
    </alternativeName>
</protein>
<comment type="subunit">
    <text evidence="3 8">Monomer.</text>
</comment>
<feature type="domain" description="Protein N-terminal glutamine amidohydrolase alpha beta roll" evidence="9">
    <location>
        <begin position="27"/>
        <end position="203"/>
    </location>
</feature>
<dbReference type="PANTHER" id="PTHR13035">
    <property type="entry name" value="PROTEIN N-TERMINAL GLUTAMINE AMIDOHYDROLASE"/>
    <property type="match status" value="1"/>
</dbReference>
<evidence type="ECO:0000313" key="11">
    <source>
        <dbReference type="Proteomes" id="UP001066276"/>
    </source>
</evidence>
<dbReference type="EC" id="3.5.1.122" evidence="4 8"/>
<dbReference type="PANTHER" id="PTHR13035:SF0">
    <property type="entry name" value="PROTEIN N-TERMINAL GLUTAMINE AMIDOHYDROLASE"/>
    <property type="match status" value="1"/>
</dbReference>
<dbReference type="InterPro" id="IPR039733">
    <property type="entry name" value="NTAQ1"/>
</dbReference>
<proteinExistence type="inferred from homology"/>
<reference evidence="10" key="1">
    <citation type="journal article" date="2022" name="bioRxiv">
        <title>Sequencing and chromosome-scale assembly of the giantPleurodeles waltlgenome.</title>
        <authorList>
            <person name="Brown T."/>
            <person name="Elewa A."/>
            <person name="Iarovenko S."/>
            <person name="Subramanian E."/>
            <person name="Araus A.J."/>
            <person name="Petzold A."/>
            <person name="Susuki M."/>
            <person name="Suzuki K.-i.T."/>
            <person name="Hayashi T."/>
            <person name="Toyoda A."/>
            <person name="Oliveira C."/>
            <person name="Osipova E."/>
            <person name="Leigh N.D."/>
            <person name="Simon A."/>
            <person name="Yun M.H."/>
        </authorList>
    </citation>
    <scope>NUCLEOTIDE SEQUENCE</scope>
    <source>
        <strain evidence="10">20211129_DDA</strain>
        <tissue evidence="10">Liver</tissue>
    </source>
</reference>
<evidence type="ECO:0000256" key="5">
    <source>
        <dbReference type="ARBA" id="ARBA00021247"/>
    </source>
</evidence>
<evidence type="ECO:0000256" key="4">
    <source>
        <dbReference type="ARBA" id="ARBA00012718"/>
    </source>
</evidence>
<gene>
    <name evidence="10" type="ORF">NDU88_003250</name>
</gene>
<dbReference type="GO" id="GO:0070773">
    <property type="term" value="F:protein-N-terminal glutamine amidohydrolase activity"/>
    <property type="evidence" value="ECO:0007669"/>
    <property type="project" value="UniProtKB-UniRule"/>
</dbReference>
<name>A0AAV7UXW8_PLEWA</name>
<comment type="catalytic activity">
    <reaction evidence="7 8">
        <text>N-terminal L-glutaminyl-[protein] + H2O = N-terminal L-glutamyl-[protein] + NH4(+)</text>
        <dbReference type="Rhea" id="RHEA:50680"/>
        <dbReference type="Rhea" id="RHEA-COMP:12668"/>
        <dbReference type="Rhea" id="RHEA-COMP:12777"/>
        <dbReference type="ChEBI" id="CHEBI:15377"/>
        <dbReference type="ChEBI" id="CHEBI:28938"/>
        <dbReference type="ChEBI" id="CHEBI:64721"/>
        <dbReference type="ChEBI" id="CHEBI:64722"/>
        <dbReference type="EC" id="3.5.1.122"/>
    </reaction>
</comment>
<evidence type="ECO:0000256" key="8">
    <source>
        <dbReference type="RuleBase" id="RU367082"/>
    </source>
</evidence>
<dbReference type="AlphaFoldDB" id="A0AAV7UXW8"/>
<evidence type="ECO:0000256" key="3">
    <source>
        <dbReference type="ARBA" id="ARBA00011245"/>
    </source>
</evidence>
<evidence type="ECO:0000313" key="10">
    <source>
        <dbReference type="EMBL" id="KAJ1193955.1"/>
    </source>
</evidence>
<accession>A0AAV7UXW8</accession>
<comment type="caution">
    <text evidence="10">The sequence shown here is derived from an EMBL/GenBank/DDBJ whole genome shotgun (WGS) entry which is preliminary data.</text>
</comment>
<dbReference type="GO" id="GO:0005829">
    <property type="term" value="C:cytosol"/>
    <property type="evidence" value="ECO:0007669"/>
    <property type="project" value="TreeGrafter"/>
</dbReference>
<evidence type="ECO:0000259" key="9">
    <source>
        <dbReference type="Pfam" id="PF09764"/>
    </source>
</evidence>
<comment type="function">
    <text evidence="1">Mediates the side-chain deamidation of N-terminal glutamine residues to glutamate, an important step in N-end rule pathway of protein degradation. Conversion of the resulting N-terminal glutamine to glutamate renders the protein susceptible to arginylation, polyubiquitination and degradation as specified by the N-end rule. Does not act on substrates with internal or C-terminal glutamine and does not act on non-glutamine residues in any position. Does not deaminate acetylated N-terminal glutamine. With the exception of proline, all tested second-position residues on substrate peptides do not greatly influence the activity. In contrast, a proline at position 2, virtually abolishes deamidation of N-terminal glutamine.</text>
</comment>
<organism evidence="10 11">
    <name type="scientific">Pleurodeles waltl</name>
    <name type="common">Iberian ribbed newt</name>
    <dbReference type="NCBI Taxonomy" id="8319"/>
    <lineage>
        <taxon>Eukaryota</taxon>
        <taxon>Metazoa</taxon>
        <taxon>Chordata</taxon>
        <taxon>Craniata</taxon>
        <taxon>Vertebrata</taxon>
        <taxon>Euteleostomi</taxon>
        <taxon>Amphibia</taxon>
        <taxon>Batrachia</taxon>
        <taxon>Caudata</taxon>
        <taxon>Salamandroidea</taxon>
        <taxon>Salamandridae</taxon>
        <taxon>Pleurodelinae</taxon>
        <taxon>Pleurodeles</taxon>
    </lineage>
</organism>
<evidence type="ECO:0000256" key="7">
    <source>
        <dbReference type="ARBA" id="ARBA00048768"/>
    </source>
</evidence>
<dbReference type="Gene3D" id="3.10.620.10">
    <property type="entry name" value="Protein N-terminal glutamine amidohydrolase, alpha beta roll"/>
    <property type="match status" value="1"/>
</dbReference>
<dbReference type="Proteomes" id="UP001066276">
    <property type="component" value="Chromosome 2_2"/>
</dbReference>
<evidence type="ECO:0000256" key="2">
    <source>
        <dbReference type="ARBA" id="ARBA00008985"/>
    </source>
</evidence>
<comment type="similarity">
    <text evidence="2 8">Belongs to the NTAQ1 family.</text>
</comment>
<sequence length="208" mass="23676">MNASLPSFSIPATGTNIAIAPKSACTYTSCYCEENVWKLCEYIRNCGHYPLEEFYAVFISNDNKMVPIWKQQACRGEEPVVWDYHVILLHVSSGERNSVYDLDSLLPFPCDFTTYVEEAFKSDADLQPQFRRKMRVVPADVYLKTFASDRSHMKSPNGKWTKPPPQYPCIETPASKMNLNDFIGMSPLVGWGTVYSLPDFARRFGKVS</sequence>